<keyword evidence="2" id="KW-0812">Transmembrane</keyword>
<keyword evidence="2" id="KW-0472">Membrane</keyword>
<evidence type="ECO:0000256" key="3">
    <source>
        <dbReference type="SAM" id="SignalP"/>
    </source>
</evidence>
<feature type="chain" id="PRO_5018666318" evidence="3">
    <location>
        <begin position="23"/>
        <end position="228"/>
    </location>
</feature>
<evidence type="ECO:0000313" key="5">
    <source>
        <dbReference type="Proteomes" id="UP000264800"/>
    </source>
</evidence>
<feature type="compositionally biased region" description="Polar residues" evidence="1">
    <location>
        <begin position="44"/>
        <end position="76"/>
    </location>
</feature>
<name>A0A3Q3EXI9_KRYMA</name>
<dbReference type="PANTHER" id="PTHR16502:SF0">
    <property type="entry name" value="KERATINOCYTE-ASSOCIATED TRANSMEMBRANE PROTEIN 2"/>
    <property type="match status" value="1"/>
</dbReference>
<dbReference type="GeneID" id="108236514"/>
<dbReference type="GeneTree" id="ENSGT00530000064712"/>
<sequence length="228" mass="25254">MRATFLLLTVFLCCCSVQRASAVKQASGAEAQTGVDPPLDKKSLPSNDLTAQPAQVTTRNLTENEQKNTSVETTDGQAKDIPAPGGVKTSPEAKSQEGTKEKQNQQHEVTQVAIKTSTDKETSKPETEESQKTEQKTDENTEGGENENSPESRKEETEKKTLYNDLVPKEEENSHFFAYLVFGALLVAVIYIAFHNKRKIIAFVLEGKRGRAARRPNTAEYQKLQQHS</sequence>
<keyword evidence="2" id="KW-1133">Transmembrane helix</keyword>
<feature type="compositionally biased region" description="Basic and acidic residues" evidence="1">
    <location>
        <begin position="150"/>
        <end position="159"/>
    </location>
</feature>
<dbReference type="Pfam" id="PF17818">
    <property type="entry name" value="KCT2"/>
    <property type="match status" value="1"/>
</dbReference>
<evidence type="ECO:0000256" key="1">
    <source>
        <dbReference type="SAM" id="MobiDB-lite"/>
    </source>
</evidence>
<feature type="signal peptide" evidence="3">
    <location>
        <begin position="1"/>
        <end position="22"/>
    </location>
</feature>
<dbReference type="CTD" id="10618"/>
<dbReference type="InterPro" id="IPR037645">
    <property type="entry name" value="KCT2"/>
</dbReference>
<reference evidence="4" key="2">
    <citation type="submission" date="2025-09" db="UniProtKB">
        <authorList>
            <consortium name="Ensembl"/>
        </authorList>
    </citation>
    <scope>IDENTIFICATION</scope>
</reference>
<keyword evidence="3" id="KW-0732">Signal</keyword>
<dbReference type="Ensembl" id="ENSKMAT00000006445.1">
    <property type="protein sequence ID" value="ENSKMAP00000006337.1"/>
    <property type="gene ID" value="ENSKMAG00000004816.1"/>
</dbReference>
<dbReference type="OMA" id="TIYCTTE"/>
<keyword evidence="5" id="KW-1185">Reference proteome</keyword>
<feature type="compositionally biased region" description="Basic and acidic residues" evidence="1">
    <location>
        <begin position="94"/>
        <end position="105"/>
    </location>
</feature>
<dbReference type="OrthoDB" id="5846619at2759"/>
<dbReference type="STRING" id="37003.ENSKMAP00000006337"/>
<dbReference type="KEGG" id="kmr:108236514"/>
<accession>A0A3Q3EXI9</accession>
<organism evidence="4 5">
    <name type="scientific">Kryptolebias marmoratus</name>
    <name type="common">Mangrove killifish</name>
    <name type="synonym">Rivulus marmoratus</name>
    <dbReference type="NCBI Taxonomy" id="37003"/>
    <lineage>
        <taxon>Eukaryota</taxon>
        <taxon>Metazoa</taxon>
        <taxon>Chordata</taxon>
        <taxon>Craniata</taxon>
        <taxon>Vertebrata</taxon>
        <taxon>Euteleostomi</taxon>
        <taxon>Actinopterygii</taxon>
        <taxon>Neopterygii</taxon>
        <taxon>Teleostei</taxon>
        <taxon>Neoteleostei</taxon>
        <taxon>Acanthomorphata</taxon>
        <taxon>Ovalentaria</taxon>
        <taxon>Atherinomorphae</taxon>
        <taxon>Cyprinodontiformes</taxon>
        <taxon>Rivulidae</taxon>
        <taxon>Kryptolebias</taxon>
    </lineage>
</organism>
<proteinExistence type="predicted"/>
<dbReference type="RefSeq" id="XP_017272678.1">
    <property type="nucleotide sequence ID" value="XM_017417189.3"/>
</dbReference>
<reference evidence="4" key="1">
    <citation type="submission" date="2025-08" db="UniProtKB">
        <authorList>
            <consortium name="Ensembl"/>
        </authorList>
    </citation>
    <scope>IDENTIFICATION</scope>
</reference>
<feature type="transmembrane region" description="Helical" evidence="2">
    <location>
        <begin position="176"/>
        <end position="194"/>
    </location>
</feature>
<dbReference type="PANTHER" id="PTHR16502">
    <property type="entry name" value="KERATINOCYTE-ASSOCIATED TRANSMEMBRANE PROTEIN 2"/>
    <property type="match status" value="1"/>
</dbReference>
<evidence type="ECO:0000313" key="4">
    <source>
        <dbReference type="Ensembl" id="ENSKMAP00000006337.1"/>
    </source>
</evidence>
<feature type="compositionally biased region" description="Basic and acidic residues" evidence="1">
    <location>
        <begin position="117"/>
        <end position="139"/>
    </location>
</feature>
<dbReference type="AlphaFoldDB" id="A0A3Q3EXI9"/>
<protein>
    <submittedName>
        <fullName evidence="4">Trans-golgi network protein 2</fullName>
    </submittedName>
</protein>
<evidence type="ECO:0000256" key="2">
    <source>
        <dbReference type="SAM" id="Phobius"/>
    </source>
</evidence>
<dbReference type="Proteomes" id="UP000264800">
    <property type="component" value="Unplaced"/>
</dbReference>
<feature type="region of interest" description="Disordered" evidence="1">
    <location>
        <begin position="28"/>
        <end position="159"/>
    </location>
</feature>